<evidence type="ECO:0000256" key="4">
    <source>
        <dbReference type="ARBA" id="ARBA00022691"/>
    </source>
</evidence>
<evidence type="ECO:0000256" key="1">
    <source>
        <dbReference type="ARBA" id="ARBA00022553"/>
    </source>
</evidence>
<dbReference type="GO" id="GO:0008168">
    <property type="term" value="F:methyltransferase activity"/>
    <property type="evidence" value="ECO:0007669"/>
    <property type="project" value="UniProtKB-KW"/>
</dbReference>
<dbReference type="CDD" id="cd02440">
    <property type="entry name" value="AdoMet_MTases"/>
    <property type="match status" value="1"/>
</dbReference>
<keyword evidence="6" id="KW-1185">Reference proteome</keyword>
<keyword evidence="4" id="KW-0949">S-adenosyl-L-methionine</keyword>
<proteinExistence type="predicted"/>
<evidence type="ECO:0000313" key="6">
    <source>
        <dbReference type="Proteomes" id="UP001549749"/>
    </source>
</evidence>
<protein>
    <submittedName>
        <fullName evidence="5">Methyltransferase domain-containing protein</fullName>
    </submittedName>
</protein>
<accession>A0ABV2TGN9</accession>
<reference evidence="5 6" key="1">
    <citation type="submission" date="2024-06" db="EMBL/GenBank/DDBJ databases">
        <title>Chitinophaga defluvii sp. nov., isolated from municipal sewage.</title>
        <authorList>
            <person name="Zhang L."/>
        </authorList>
    </citation>
    <scope>NUCLEOTIDE SEQUENCE [LARGE SCALE GENOMIC DNA]</scope>
    <source>
        <strain evidence="5 6">H8</strain>
    </source>
</reference>
<dbReference type="GO" id="GO:0032259">
    <property type="term" value="P:methylation"/>
    <property type="evidence" value="ECO:0007669"/>
    <property type="project" value="UniProtKB-KW"/>
</dbReference>
<evidence type="ECO:0000313" key="5">
    <source>
        <dbReference type="EMBL" id="MET7001269.1"/>
    </source>
</evidence>
<keyword evidence="2 5" id="KW-0489">Methyltransferase</keyword>
<dbReference type="SUPFAM" id="SSF53335">
    <property type="entry name" value="S-adenosyl-L-methionine-dependent methyltransferases"/>
    <property type="match status" value="1"/>
</dbReference>
<evidence type="ECO:0000256" key="2">
    <source>
        <dbReference type="ARBA" id="ARBA00022603"/>
    </source>
</evidence>
<dbReference type="Gene3D" id="3.40.50.150">
    <property type="entry name" value="Vaccinia Virus protein VP39"/>
    <property type="match status" value="1"/>
</dbReference>
<dbReference type="Pfam" id="PF05724">
    <property type="entry name" value="TPMT"/>
    <property type="match status" value="1"/>
</dbReference>
<organism evidence="5 6">
    <name type="scientific">Chitinophaga defluvii</name>
    <dbReference type="NCBI Taxonomy" id="3163343"/>
    <lineage>
        <taxon>Bacteria</taxon>
        <taxon>Pseudomonadati</taxon>
        <taxon>Bacteroidota</taxon>
        <taxon>Chitinophagia</taxon>
        <taxon>Chitinophagales</taxon>
        <taxon>Chitinophagaceae</taxon>
        <taxon>Chitinophaga</taxon>
    </lineage>
</organism>
<dbReference type="PROSITE" id="PS51585">
    <property type="entry name" value="SAM_MT_TPMT"/>
    <property type="match status" value="1"/>
</dbReference>
<keyword evidence="3" id="KW-0808">Transferase</keyword>
<comment type="caution">
    <text evidence="5">The sequence shown here is derived from an EMBL/GenBank/DDBJ whole genome shotgun (WGS) entry which is preliminary data.</text>
</comment>
<dbReference type="InterPro" id="IPR008854">
    <property type="entry name" value="TPMT"/>
</dbReference>
<keyword evidence="1" id="KW-0597">Phosphoprotein</keyword>
<dbReference type="PANTHER" id="PTHR32183:SF11">
    <property type="entry name" value="THIOL METHYLTRANSFERASE 2-RELATED"/>
    <property type="match status" value="1"/>
</dbReference>
<dbReference type="EMBL" id="JBEXAC010000003">
    <property type="protein sequence ID" value="MET7001269.1"/>
    <property type="molecule type" value="Genomic_DNA"/>
</dbReference>
<dbReference type="InterPro" id="IPR029063">
    <property type="entry name" value="SAM-dependent_MTases_sf"/>
</dbReference>
<dbReference type="Proteomes" id="UP001549749">
    <property type="component" value="Unassembled WGS sequence"/>
</dbReference>
<sequence>MNADYWNTRYINGETGWDMGTVSPPLKAYIDQLENKALRILVPGGGNSYEAAYLWEQGFRHVTVLDIATVVVDQLRQRFAGTGIQLVAQDFFLHEAKYDLILEQTFFCALDPALRTQYVQHMYDLLDQGGHLAGVLFNREFAHSGPPFGGDMEAYRALFGPFFHFNTFAPCYNSHPARQGSEVFINFTRLNQHNHE</sequence>
<dbReference type="RefSeq" id="WP_354663841.1">
    <property type="nucleotide sequence ID" value="NZ_JBEXAC010000003.1"/>
</dbReference>
<gene>
    <name evidence="5" type="ORF">ABR189_28055</name>
</gene>
<dbReference type="PANTHER" id="PTHR32183">
    <property type="match status" value="1"/>
</dbReference>
<evidence type="ECO:0000256" key="3">
    <source>
        <dbReference type="ARBA" id="ARBA00022679"/>
    </source>
</evidence>
<name>A0ABV2TGN9_9BACT</name>